<reference evidence="6 7" key="1">
    <citation type="submission" date="2016-10" db="EMBL/GenBank/DDBJ databases">
        <authorList>
            <person name="de Groot N.N."/>
        </authorList>
    </citation>
    <scope>NUCLEOTIDE SEQUENCE [LARGE SCALE GENOMIC DNA]</scope>
    <source>
        <strain evidence="6 7">DSM 23142</strain>
    </source>
</reference>
<dbReference type="SUPFAM" id="SSF74650">
    <property type="entry name" value="Galactose mutarotase-like"/>
    <property type="match status" value="1"/>
</dbReference>
<dbReference type="Pfam" id="PF07748">
    <property type="entry name" value="Glyco_hydro_38C"/>
    <property type="match status" value="1"/>
</dbReference>
<dbReference type="InterPro" id="IPR011013">
    <property type="entry name" value="Gal_mutarotase_sf_dom"/>
</dbReference>
<organism evidence="6 7">
    <name type="scientific">Microbacterium pygmaeum</name>
    <dbReference type="NCBI Taxonomy" id="370764"/>
    <lineage>
        <taxon>Bacteria</taxon>
        <taxon>Bacillati</taxon>
        <taxon>Actinomycetota</taxon>
        <taxon>Actinomycetes</taxon>
        <taxon>Micrococcales</taxon>
        <taxon>Microbacteriaceae</taxon>
        <taxon>Microbacterium</taxon>
    </lineage>
</organism>
<dbReference type="OrthoDB" id="9772207at2"/>
<dbReference type="STRING" id="370764.SAMN04489810_0502"/>
<dbReference type="Pfam" id="PF22907">
    <property type="entry name" value="Ams1-like_1st"/>
    <property type="match status" value="1"/>
</dbReference>
<dbReference type="InterPro" id="IPR037094">
    <property type="entry name" value="Glyco_hydro_38_cen_sf"/>
</dbReference>
<dbReference type="Gene3D" id="2.70.98.30">
    <property type="entry name" value="Golgi alpha-mannosidase II, domain 4"/>
    <property type="match status" value="1"/>
</dbReference>
<dbReference type="InterPro" id="IPR015341">
    <property type="entry name" value="Glyco_hydro_38_cen"/>
</dbReference>
<dbReference type="PANTHER" id="PTHR46017">
    <property type="entry name" value="ALPHA-MANNOSIDASE 2C1"/>
    <property type="match status" value="1"/>
</dbReference>
<dbReference type="EMBL" id="LT629692">
    <property type="protein sequence ID" value="SDG51380.1"/>
    <property type="molecule type" value="Genomic_DNA"/>
</dbReference>
<dbReference type="GO" id="GO:0004559">
    <property type="term" value="F:alpha-mannosidase activity"/>
    <property type="evidence" value="ECO:0007669"/>
    <property type="project" value="InterPro"/>
</dbReference>
<keyword evidence="2" id="KW-0479">Metal-binding</keyword>
<evidence type="ECO:0000313" key="7">
    <source>
        <dbReference type="Proteomes" id="UP000199009"/>
    </source>
</evidence>
<evidence type="ECO:0000256" key="3">
    <source>
        <dbReference type="ARBA" id="ARBA00022801"/>
    </source>
</evidence>
<dbReference type="AlphaFoldDB" id="A0A1G7UXB7"/>
<dbReference type="GO" id="GO:0006013">
    <property type="term" value="P:mannose metabolic process"/>
    <property type="evidence" value="ECO:0007669"/>
    <property type="project" value="InterPro"/>
</dbReference>
<dbReference type="InterPro" id="IPR011682">
    <property type="entry name" value="Glyco_hydro_38_C"/>
</dbReference>
<sequence length="991" mass="109774">MPGLVAELLGYAGRQPAEYRRILRIRDAIYTPLTQLRAEILTSDEPIPFAEIDPAAFRPLGPGTAWGETFDCAWLRITGSIPAPRLAADEVVMLGIRSEGLLYSAAGDVLDSVSTVWIQGDLPHAGGKYRQVLVEPDENGRVEFYADVAYNGWLLYDVGKPMFHGAHVARRDEDVFGLYYDYLTLAVLADATDDTVLAARLTRDLHAAYAMFRRGEPRIARDALAAALALPSTDSFVYSAIGHGHLDMAWLWPLRETRRKAARTYARALNTIDRTDDYLYGTSQPQQMQWMKQEHPALFERMKDAVAAGRMELQGAFWIEPDTNLPSGESLVRQALHGRRFLEQEFGIAREDMRLCWLPDTFGYNGNLPQILRKSGMDWFQTIKLAWNKVNVFPHRTFHWQGIDGSTVLVHMPPEGDYNSRGAADGLLRGIRQYPERDLDTALLVYGAGDGGGGPGEVHLEVTRREQDLRGLPKVQYATADSFFRALEQREIAHTHVGELYLETHQGTYTTQGAIKKYNRMLERKLHNAEALAVLTGGADAHALDAHWKTVLLNQFHDIIPGSSIARVNAEAVEAYREVDAELDVHIADLLGRLPGGGDPSTSAGANGNGSMTALNLAPVARREFVKVGGEWMHVEVGPYAASALHPAPAMPDLSHTADSMTNRLLTLRFAPTGEIASCIDADGREHAGQGLGRLVVFRDPFQFPFDAWDIDRNYRDLPSVTLVPSEVRTAIEGPRVVRYQVYRAPKVTVHQRVVLEADSALVRFETVVDWREKHRMLRAEFLPSRYGPAALCEIQFGHIGRPTTERDSVEKAQFEVCAHKWICVQDDSGGFALLNDGKYGHRAKNGLISLNLLRSPTFPDKTADRGTHEFTYAFLPFEPNDLPSVIAAGYRLNDPLLVGAAAAFESAVAVDGDAVLVETIKPAEDGNGVILRLFESLGKPTTTALRTTLPYARAIETDLLETPIGDGALDLDGLEFGPFEIKTIRLEIRT</sequence>
<dbReference type="SUPFAM" id="SSF88688">
    <property type="entry name" value="Families 57/38 glycoside transferase middle domain"/>
    <property type="match status" value="1"/>
</dbReference>
<dbReference type="SUPFAM" id="SSF88713">
    <property type="entry name" value="Glycoside hydrolase/deacetylase"/>
    <property type="match status" value="1"/>
</dbReference>
<keyword evidence="4" id="KW-0326">Glycosidase</keyword>
<dbReference type="Proteomes" id="UP000199009">
    <property type="component" value="Chromosome I"/>
</dbReference>
<dbReference type="InterPro" id="IPR028995">
    <property type="entry name" value="Glyco_hydro_57/38_cen_sf"/>
</dbReference>
<dbReference type="Gene3D" id="3.20.110.10">
    <property type="entry name" value="Glycoside hydrolase 38, N terminal domain"/>
    <property type="match status" value="1"/>
</dbReference>
<dbReference type="InterPro" id="IPR054723">
    <property type="entry name" value="Ams1-like_N"/>
</dbReference>
<dbReference type="SMART" id="SM00872">
    <property type="entry name" value="Alpha-mann_mid"/>
    <property type="match status" value="1"/>
</dbReference>
<proteinExistence type="inferred from homology"/>
<dbReference type="GO" id="GO:0009313">
    <property type="term" value="P:oligosaccharide catabolic process"/>
    <property type="evidence" value="ECO:0007669"/>
    <property type="project" value="TreeGrafter"/>
</dbReference>
<evidence type="ECO:0000313" key="6">
    <source>
        <dbReference type="EMBL" id="SDG51380.1"/>
    </source>
</evidence>
<dbReference type="GO" id="GO:0030246">
    <property type="term" value="F:carbohydrate binding"/>
    <property type="evidence" value="ECO:0007669"/>
    <property type="project" value="InterPro"/>
</dbReference>
<dbReference type="CDD" id="cd10789">
    <property type="entry name" value="GH38N_AMII_ER_cytosolic"/>
    <property type="match status" value="1"/>
</dbReference>
<evidence type="ECO:0000256" key="2">
    <source>
        <dbReference type="ARBA" id="ARBA00022723"/>
    </source>
</evidence>
<evidence type="ECO:0000256" key="4">
    <source>
        <dbReference type="ARBA" id="ARBA00023295"/>
    </source>
</evidence>
<protein>
    <submittedName>
        <fullName evidence="6">Alpha-mannosidase</fullName>
    </submittedName>
</protein>
<dbReference type="InterPro" id="IPR027291">
    <property type="entry name" value="Glyco_hydro_38_N_sf"/>
</dbReference>
<dbReference type="Pfam" id="PF09261">
    <property type="entry name" value="Alpha-mann_mid"/>
    <property type="match status" value="1"/>
</dbReference>
<dbReference type="InterPro" id="IPR011330">
    <property type="entry name" value="Glyco_hydro/deAcase_b/a-brl"/>
</dbReference>
<dbReference type="FunFam" id="1.20.1270.50:FF:000004">
    <property type="entry name" value="alpha-mannosidase 2C1 isoform X1"/>
    <property type="match status" value="1"/>
</dbReference>
<dbReference type="RefSeq" id="WP_091485696.1">
    <property type="nucleotide sequence ID" value="NZ_LT629692.1"/>
</dbReference>
<dbReference type="PANTHER" id="PTHR46017:SF1">
    <property type="entry name" value="ALPHA-MANNOSIDASE 2C1"/>
    <property type="match status" value="1"/>
</dbReference>
<comment type="similarity">
    <text evidence="1">Belongs to the glycosyl hydrolase 38 family.</text>
</comment>
<evidence type="ECO:0000259" key="5">
    <source>
        <dbReference type="SMART" id="SM00872"/>
    </source>
</evidence>
<dbReference type="Pfam" id="PF17677">
    <property type="entry name" value="Glyco_hydro38C2"/>
    <property type="match status" value="1"/>
</dbReference>
<dbReference type="InterPro" id="IPR041147">
    <property type="entry name" value="GH38_C"/>
</dbReference>
<accession>A0A1G7UXB7</accession>
<keyword evidence="3" id="KW-0378">Hydrolase</keyword>
<evidence type="ECO:0000256" key="1">
    <source>
        <dbReference type="ARBA" id="ARBA00009792"/>
    </source>
</evidence>
<dbReference type="Gene3D" id="1.20.1270.50">
    <property type="entry name" value="Glycoside hydrolase family 38, central domain"/>
    <property type="match status" value="1"/>
</dbReference>
<dbReference type="InterPro" id="IPR000602">
    <property type="entry name" value="Glyco_hydro_38_N"/>
</dbReference>
<dbReference type="GO" id="GO:0046872">
    <property type="term" value="F:metal ion binding"/>
    <property type="evidence" value="ECO:0007669"/>
    <property type="project" value="UniProtKB-KW"/>
</dbReference>
<gene>
    <name evidence="6" type="ORF">SAMN04489810_0502</name>
</gene>
<feature type="domain" description="Glycoside hydrolase family 38 central" evidence="5">
    <location>
        <begin position="503"/>
        <end position="576"/>
    </location>
</feature>
<keyword evidence="7" id="KW-1185">Reference proteome</keyword>
<dbReference type="Gene3D" id="2.60.40.2220">
    <property type="match status" value="1"/>
</dbReference>
<name>A0A1G7UXB7_9MICO</name>
<dbReference type="Pfam" id="PF01074">
    <property type="entry name" value="Glyco_hydro_38N"/>
    <property type="match status" value="1"/>
</dbReference>